<gene>
    <name evidence="3" type="primary">LOC136092092</name>
</gene>
<evidence type="ECO:0000313" key="3">
    <source>
        <dbReference type="RefSeq" id="XP_065675883.1"/>
    </source>
</evidence>
<keyword evidence="2" id="KW-1185">Reference proteome</keyword>
<accession>A0ABM4DMT8</accession>
<dbReference type="InterPro" id="IPR004244">
    <property type="entry name" value="Transposase_22"/>
</dbReference>
<protein>
    <submittedName>
        <fullName evidence="3">Uncharacterized protein LOC136092092</fullName>
    </submittedName>
</protein>
<organism evidence="2 3">
    <name type="scientific">Hydra vulgaris</name>
    <name type="common">Hydra</name>
    <name type="synonym">Hydra attenuata</name>
    <dbReference type="NCBI Taxonomy" id="6087"/>
    <lineage>
        <taxon>Eukaryota</taxon>
        <taxon>Metazoa</taxon>
        <taxon>Cnidaria</taxon>
        <taxon>Hydrozoa</taxon>
        <taxon>Hydroidolina</taxon>
        <taxon>Anthoathecata</taxon>
        <taxon>Aplanulata</taxon>
        <taxon>Hydridae</taxon>
        <taxon>Hydra</taxon>
    </lineage>
</organism>
<dbReference type="PANTHER" id="PTHR11505">
    <property type="entry name" value="L1 TRANSPOSABLE ELEMENT-RELATED"/>
    <property type="match status" value="1"/>
</dbReference>
<reference evidence="3" key="1">
    <citation type="submission" date="2025-08" db="UniProtKB">
        <authorList>
            <consortium name="RefSeq"/>
        </authorList>
    </citation>
    <scope>IDENTIFICATION</scope>
</reference>
<evidence type="ECO:0000313" key="2">
    <source>
        <dbReference type="Proteomes" id="UP001652625"/>
    </source>
</evidence>
<dbReference type="GeneID" id="136092092"/>
<dbReference type="Gene3D" id="3.30.70.1820">
    <property type="entry name" value="L1 transposable element, RRM domain"/>
    <property type="match status" value="1"/>
</dbReference>
<proteinExistence type="predicted"/>
<dbReference type="Proteomes" id="UP001652625">
    <property type="component" value="Chromosome 15"/>
</dbReference>
<feature type="coiled-coil region" evidence="1">
    <location>
        <begin position="36"/>
        <end position="77"/>
    </location>
</feature>
<dbReference type="RefSeq" id="XP_065675883.1">
    <property type="nucleotide sequence ID" value="XM_065819811.1"/>
</dbReference>
<keyword evidence="1" id="KW-0175">Coiled coil</keyword>
<sequence length="235" mass="28013">MISSKLEEHKKSILKETERLLKDQEKSFTSIISANLKIITDRLDMLENDINNNKCKISNIEKDLRDIKDSLNFQENNISEKISQIKKYYDKEINSLYKKSIDLENRSRRNNLRIDGILETLGESWEDCEKAVKEIFKTKLKIQSEVVVERAHRIGQFKDNKPRTLVIKLLNFQDKNKILNAVKYLKGTGLYINEDFAQETIYHRRKLWEEVKKLRSEGKYAILKYYKIFTRDFKK</sequence>
<evidence type="ECO:0000256" key="1">
    <source>
        <dbReference type="SAM" id="Coils"/>
    </source>
</evidence>
<name>A0ABM4DMT8_HYDVU</name>